<feature type="transmembrane region" description="Helical" evidence="5">
    <location>
        <begin position="1335"/>
        <end position="1354"/>
    </location>
</feature>
<keyword evidence="2 5" id="KW-0812">Transmembrane</keyword>
<feature type="transmembrane region" description="Helical" evidence="5">
    <location>
        <begin position="596"/>
        <end position="613"/>
    </location>
</feature>
<feature type="transmembrane region" description="Helical" evidence="5">
    <location>
        <begin position="833"/>
        <end position="854"/>
    </location>
</feature>
<proteinExistence type="predicted"/>
<feature type="transmembrane region" description="Helical" evidence="5">
    <location>
        <begin position="1130"/>
        <end position="1148"/>
    </location>
</feature>
<feature type="transmembrane region" description="Helical" evidence="5">
    <location>
        <begin position="365"/>
        <end position="386"/>
    </location>
</feature>
<feature type="transmembrane region" description="Helical" evidence="5">
    <location>
        <begin position="866"/>
        <end position="883"/>
    </location>
</feature>
<gene>
    <name evidence="7" type="ORF">GlitD10_0861</name>
</gene>
<feature type="transmembrane region" description="Helical" evidence="5">
    <location>
        <begin position="398"/>
        <end position="416"/>
    </location>
</feature>
<feature type="transmembrane region" description="Helical" evidence="5">
    <location>
        <begin position="1160"/>
        <end position="1179"/>
    </location>
</feature>
<keyword evidence="4 5" id="KW-0472">Membrane</keyword>
<feature type="transmembrane region" description="Helical" evidence="5">
    <location>
        <begin position="729"/>
        <end position="751"/>
    </location>
</feature>
<feature type="transmembrane region" description="Helical" evidence="5">
    <location>
        <begin position="447"/>
        <end position="468"/>
    </location>
</feature>
<feature type="transmembrane region" description="Helical" evidence="5">
    <location>
        <begin position="262"/>
        <end position="282"/>
    </location>
</feature>
<feature type="transmembrane region" description="Helical" evidence="5">
    <location>
        <begin position="144"/>
        <end position="164"/>
    </location>
</feature>
<dbReference type="PANTHER" id="PTHR21016">
    <property type="entry name" value="BETA-AMYLOID BINDING PROTEIN-RELATED"/>
    <property type="match status" value="1"/>
</dbReference>
<keyword evidence="8" id="KW-1185">Reference proteome</keyword>
<feature type="transmembrane region" description="Helical" evidence="5">
    <location>
        <begin position="889"/>
        <end position="908"/>
    </location>
</feature>
<feature type="domain" description="TM2" evidence="6">
    <location>
        <begin position="143"/>
        <end position="189"/>
    </location>
</feature>
<feature type="transmembrane region" description="Helical" evidence="5">
    <location>
        <begin position="502"/>
        <end position="520"/>
    </location>
</feature>
<feature type="transmembrane region" description="Helical" evidence="5">
    <location>
        <begin position="233"/>
        <end position="256"/>
    </location>
</feature>
<dbReference type="KEGG" id="glt:GlitD10_0861"/>
<keyword evidence="3 5" id="KW-1133">Transmembrane helix</keyword>
<feature type="transmembrane region" description="Helical" evidence="5">
    <location>
        <begin position="675"/>
        <end position="691"/>
    </location>
</feature>
<feature type="transmembrane region" description="Helical" evidence="5">
    <location>
        <begin position="953"/>
        <end position="975"/>
    </location>
</feature>
<feature type="transmembrane region" description="Helical" evidence="5">
    <location>
        <begin position="1309"/>
        <end position="1329"/>
    </location>
</feature>
<reference evidence="7 8" key="1">
    <citation type="submission" date="2016-10" db="EMBL/GenBank/DDBJ databases">
        <title>Description of Gloeomargarita lithophora gen. nov., sp. nov., a thylakoid-bearing basal-branching cyanobacterium with intracellular carbonates, and proposal for Gloeomargaritales ord. nov.</title>
        <authorList>
            <person name="Moreira D."/>
            <person name="Tavera R."/>
            <person name="Benzerara K."/>
            <person name="Skouri-Panet F."/>
            <person name="Couradeau E."/>
            <person name="Gerard E."/>
            <person name="Loussert C."/>
            <person name="Novelo E."/>
            <person name="Zivanovic Y."/>
            <person name="Lopez-Garcia P."/>
        </authorList>
    </citation>
    <scope>NUCLEOTIDE SEQUENCE [LARGE SCALE GENOMIC DNA]</scope>
    <source>
        <strain evidence="7 8">D10</strain>
    </source>
</reference>
<feature type="transmembrane region" description="Helical" evidence="5">
    <location>
        <begin position="1080"/>
        <end position="1097"/>
    </location>
</feature>
<feature type="transmembrane region" description="Helical" evidence="5">
    <location>
        <begin position="987"/>
        <end position="1007"/>
    </location>
</feature>
<evidence type="ECO:0000256" key="3">
    <source>
        <dbReference type="ARBA" id="ARBA00022989"/>
    </source>
</evidence>
<feature type="transmembrane region" description="Helical" evidence="5">
    <location>
        <begin position="1284"/>
        <end position="1302"/>
    </location>
</feature>
<protein>
    <recommendedName>
        <fullName evidence="6">TM2 domain-containing protein</fullName>
    </recommendedName>
</protein>
<sequence length="1377" mass="149983">MNPNPGYVLKISPPTAAVLVAGLQDWQERGLLQGATVALQIQQRQGEMDLTLSATTATQIPQLVQGLAAWAELNIITTPIQCKVTLPQLSEQLLVGLDQWLALGLLSDKGVRQFGQTYWCEPLAGTATPVTGGRMGGTPLATGTAYLLWALGFLGVCGLHRLYLGQVWPGLLWLFTLGLCGVGQLIDVFLIPNLTQAANRRRGLVPVAVTPAPARTPAPQPELLRSFRAELSVLWLALVGVFLVLLSSVVLAASVWDGLGTAGQYGLLWLYTLGFGAMALWLRSKNNVPLTALMLQGVTVILIPINFWTIDRLGLWSQGLPVLPLGAGLLLTGLGFWLQGRGAIPWGLGLVLLLPWLQSGWQYPAVIYSTVYGGSLLTTAVLSTALLGHGRRAQWPSLTWVGIFGGLGLLVVRAVFTPGVQYNDLALAIGLNGWLIVGLTRAQGIRIWGVVGWILTFLGWLMAIPVGLLPDGRWSWQAMVMVILLGELLVNRLRRTPEFPPLVGLFGLQLQALWLLWVAIPEAGRAQIRTWAEQGGGTLGMPTVLLSILWLPAVGLTLAARQWFQRQEAINLTRYSGILALALGSSLSVLSLANPTWRILVWGGCGWYLWAWVRSQISLPLGWIYLLQTLGLSTLLFAVERVAPQLPPGIWVLLLFTLAAGQWCWSCTDNFRGKTGWPVGLVLMGLGYWQWLEWLDGGNPTSWWVLSAFIPGIFLSILSWQPRCVAPRWWVGIALVSVVGSVVLLPGNLSIPGFLLGTGVAVVGAGRWPHGFPGMVALTLGFFLWEEILIETINGAWRTGMTTAFVLLVWAGRHYITHRLEPVKQIYAKICDWWAGIFSGAVLVYFTYIAYTKYQYIFEGITPEQVGVWAVGVVSLGLGYRLYQRVQPWAGYGLVWGLEVGLALGALLTSNPWLTLGLGNAGLGILALLILVWCRGLGTSLVGVPLFYGGVGALVGLGTPLTGVTGWMSLALGAIGLGVRRERARPLTYGSLAVITLGLYQFLVYQLLQLPAGKPGDGWMVLAALAVGLSYGYGGLSRWSVGRDWLNLTPEVVRRVGHGHWGLAVFLAAVRFNFPTSRNGVIGTAIILILCGVYALGYGRQRGAWVRGGLATLLAAWGDLLVLVVPETSLVNWAGTGASLLGVLLMSAPWERWGWADVRPWQSVGLLIPGVNVLLLAGIAGGNRVTWATLLVTAAFYAWSAKRDIRRSYVSLLLLDWGLLKFLREQGWQTFLIYGLIVGVSLLYIAQIDPYWQMDNTRKRRHFLRCVATGLIGVTAIWESQTAWVPGLLTMVLGLGLAGLGLRLRVRAYLFIGTLIFALQALIQTWIFITTYSILLWALGLGLGVMMLWVAATFETRRTQVMALMATFFQTGLASWE</sequence>
<dbReference type="RefSeq" id="WP_216634838.1">
    <property type="nucleotide sequence ID" value="NZ_CP017675.1"/>
</dbReference>
<dbReference type="EMBL" id="CP017675">
    <property type="protein sequence ID" value="APB33177.1"/>
    <property type="molecule type" value="Genomic_DNA"/>
</dbReference>
<evidence type="ECO:0000313" key="7">
    <source>
        <dbReference type="EMBL" id="APB33177.1"/>
    </source>
</evidence>
<feature type="transmembrane region" description="Helical" evidence="5">
    <location>
        <begin position="771"/>
        <end position="789"/>
    </location>
</feature>
<feature type="transmembrane region" description="Helical" evidence="5">
    <location>
        <begin position="315"/>
        <end position="336"/>
    </location>
</feature>
<dbReference type="GO" id="GO:0016020">
    <property type="term" value="C:membrane"/>
    <property type="evidence" value="ECO:0007669"/>
    <property type="project" value="UniProtKB-SubCell"/>
</dbReference>
<name>A0A1J0AB98_9CYAN</name>
<feature type="transmembrane region" description="Helical" evidence="5">
    <location>
        <begin position="1230"/>
        <end position="1250"/>
    </location>
</feature>
<dbReference type="Pfam" id="PF05154">
    <property type="entry name" value="TM2"/>
    <property type="match status" value="1"/>
</dbReference>
<dbReference type="InterPro" id="IPR007829">
    <property type="entry name" value="TM2"/>
</dbReference>
<dbReference type="Proteomes" id="UP000180235">
    <property type="component" value="Chromosome"/>
</dbReference>
<organism evidence="7 8">
    <name type="scientific">Gloeomargarita lithophora Alchichica-D10</name>
    <dbReference type="NCBI Taxonomy" id="1188229"/>
    <lineage>
        <taxon>Bacteria</taxon>
        <taxon>Bacillati</taxon>
        <taxon>Cyanobacteriota</taxon>
        <taxon>Cyanophyceae</taxon>
        <taxon>Gloeomargaritales</taxon>
        <taxon>Gloeomargaritaceae</taxon>
        <taxon>Gloeomargarita</taxon>
    </lineage>
</organism>
<feature type="transmembrane region" description="Helical" evidence="5">
    <location>
        <begin position="422"/>
        <end position="440"/>
    </location>
</feature>
<feature type="transmembrane region" description="Helical" evidence="5">
    <location>
        <begin position="474"/>
        <end position="490"/>
    </location>
</feature>
<feature type="transmembrane region" description="Helical" evidence="5">
    <location>
        <begin position="703"/>
        <end position="720"/>
    </location>
</feature>
<feature type="transmembrane region" description="Helical" evidence="5">
    <location>
        <begin position="540"/>
        <end position="560"/>
    </location>
</feature>
<evidence type="ECO:0000256" key="4">
    <source>
        <dbReference type="ARBA" id="ARBA00023136"/>
    </source>
</evidence>
<evidence type="ECO:0000256" key="2">
    <source>
        <dbReference type="ARBA" id="ARBA00022692"/>
    </source>
</evidence>
<evidence type="ECO:0000256" key="5">
    <source>
        <dbReference type="SAM" id="Phobius"/>
    </source>
</evidence>
<feature type="transmembrane region" description="Helical" evidence="5">
    <location>
        <begin position="1104"/>
        <end position="1124"/>
    </location>
</feature>
<feature type="transmembrane region" description="Helical" evidence="5">
    <location>
        <begin position="1262"/>
        <end position="1278"/>
    </location>
</feature>
<feature type="transmembrane region" description="Helical" evidence="5">
    <location>
        <begin position="170"/>
        <end position="192"/>
    </location>
</feature>
<feature type="transmembrane region" description="Helical" evidence="5">
    <location>
        <begin position="572"/>
        <end position="590"/>
    </location>
</feature>
<feature type="transmembrane region" description="Helical" evidence="5">
    <location>
        <begin position="650"/>
        <end position="668"/>
    </location>
</feature>
<feature type="transmembrane region" description="Helical" evidence="5">
    <location>
        <begin position="620"/>
        <end position="638"/>
    </location>
</feature>
<feature type="transmembrane region" description="Helical" evidence="5">
    <location>
        <begin position="913"/>
        <end position="933"/>
    </location>
</feature>
<accession>A0A1J0AB98</accession>
<feature type="transmembrane region" description="Helical" evidence="5">
    <location>
        <begin position="289"/>
        <end position="309"/>
    </location>
</feature>
<dbReference type="STRING" id="1188229.GlitD10_0861"/>
<comment type="subcellular location">
    <subcellularLocation>
        <location evidence="1">Membrane</location>
        <topology evidence="1">Multi-pass membrane protein</topology>
    </subcellularLocation>
</comment>
<dbReference type="InterPro" id="IPR050932">
    <property type="entry name" value="TM2D1-3-like"/>
</dbReference>
<evidence type="ECO:0000259" key="6">
    <source>
        <dbReference type="Pfam" id="PF05154"/>
    </source>
</evidence>
<evidence type="ECO:0000256" key="1">
    <source>
        <dbReference type="ARBA" id="ARBA00004141"/>
    </source>
</evidence>
<feature type="transmembrane region" description="Helical" evidence="5">
    <location>
        <begin position="343"/>
        <end position="359"/>
    </location>
</feature>
<feature type="transmembrane region" description="Helical" evidence="5">
    <location>
        <begin position="1056"/>
        <end position="1074"/>
    </location>
</feature>
<feature type="transmembrane region" description="Helical" evidence="5">
    <location>
        <begin position="1019"/>
        <end position="1036"/>
    </location>
</feature>
<evidence type="ECO:0000313" key="8">
    <source>
        <dbReference type="Proteomes" id="UP000180235"/>
    </source>
</evidence>
<dbReference type="PANTHER" id="PTHR21016:SF25">
    <property type="entry name" value="TM2 DOMAIN-CONTAINING PROTEIN DDB_G0277895-RELATED"/>
    <property type="match status" value="1"/>
</dbReference>